<keyword evidence="1" id="KW-0963">Cytoplasm</keyword>
<dbReference type="NCBIfam" id="NF009206">
    <property type="entry name" value="PRK12555.1"/>
    <property type="match status" value="1"/>
</dbReference>
<keyword evidence="2" id="KW-0145">Chemotaxis</keyword>
<comment type="caution">
    <text evidence="9">The sequence shown here is derived from an EMBL/GenBank/DDBJ whole genome shotgun (WGS) entry which is preliminary data.</text>
</comment>
<dbReference type="Gene3D" id="3.40.50.2300">
    <property type="match status" value="1"/>
</dbReference>
<evidence type="ECO:0000256" key="3">
    <source>
        <dbReference type="ARBA" id="ARBA00022553"/>
    </source>
</evidence>
<evidence type="ECO:0000256" key="2">
    <source>
        <dbReference type="ARBA" id="ARBA00022500"/>
    </source>
</evidence>
<evidence type="ECO:0000256" key="1">
    <source>
        <dbReference type="ARBA" id="ARBA00022490"/>
    </source>
</evidence>
<organism evidence="9">
    <name type="scientific">mine drainage metagenome</name>
    <dbReference type="NCBI Taxonomy" id="410659"/>
    <lineage>
        <taxon>unclassified sequences</taxon>
        <taxon>metagenomes</taxon>
        <taxon>ecological metagenomes</taxon>
    </lineage>
</organism>
<evidence type="ECO:0000259" key="8">
    <source>
        <dbReference type="PROSITE" id="PS50122"/>
    </source>
</evidence>
<dbReference type="PANTHER" id="PTHR42872">
    <property type="entry name" value="PROTEIN-GLUTAMATE METHYLESTERASE/PROTEIN-GLUTAMINE GLUTAMINASE"/>
    <property type="match status" value="1"/>
</dbReference>
<evidence type="ECO:0000259" key="7">
    <source>
        <dbReference type="PROSITE" id="PS50110"/>
    </source>
</evidence>
<dbReference type="SMART" id="SM00448">
    <property type="entry name" value="REC"/>
    <property type="match status" value="1"/>
</dbReference>
<dbReference type="AlphaFoldDB" id="T0Z8K4"/>
<keyword evidence="4" id="KW-0378">Hydrolase</keyword>
<dbReference type="NCBIfam" id="NF001965">
    <property type="entry name" value="PRK00742.1"/>
    <property type="match status" value="1"/>
</dbReference>
<gene>
    <name evidence="9" type="ORF">B1A_22012</name>
</gene>
<dbReference type="EMBL" id="AUZX01016272">
    <property type="protein sequence ID" value="EQD26080.1"/>
    <property type="molecule type" value="Genomic_DNA"/>
</dbReference>
<name>T0Z8K4_9ZZZZ</name>
<dbReference type="SUPFAM" id="SSF52738">
    <property type="entry name" value="Methylesterase CheB, C-terminal domain"/>
    <property type="match status" value="1"/>
</dbReference>
<dbReference type="InterPro" id="IPR011006">
    <property type="entry name" value="CheY-like_superfamily"/>
</dbReference>
<proteinExistence type="inferred from homology"/>
<dbReference type="EC" id="3.1.1.61" evidence="5"/>
<comment type="catalytic activity">
    <reaction evidence="6">
        <text>[protein]-L-glutamate 5-O-methyl ester + H2O = L-glutamyl-[protein] + methanol + H(+)</text>
        <dbReference type="Rhea" id="RHEA:23236"/>
        <dbReference type="Rhea" id="RHEA-COMP:10208"/>
        <dbReference type="Rhea" id="RHEA-COMP:10311"/>
        <dbReference type="ChEBI" id="CHEBI:15377"/>
        <dbReference type="ChEBI" id="CHEBI:15378"/>
        <dbReference type="ChEBI" id="CHEBI:17790"/>
        <dbReference type="ChEBI" id="CHEBI:29973"/>
        <dbReference type="ChEBI" id="CHEBI:82795"/>
        <dbReference type="EC" id="3.1.1.61"/>
    </reaction>
</comment>
<sequence length="358" mass="38279">MAKRMRDRTAIVNGLRKIRVLIVDDSALIRAILTEVVSSFPDLEAVGAAAHPLQARDMIKALNPDVLTLDVEMPKMDGLTFLERLMRLRPMPVLMISSMTERGSEVALNALELGAVDFIAKPKLDVASGLQGYAEEIAGKIRMAFHAHASSCIHGQSTVSSVSHSGKFSGPEKIVLVGSSTGGTEALKVFLEPMPADAPAILITQHMPEAFTKSFAARLNGLCRMNVKEAEEGERVLSGHVYVAPGHSHLRVTRNGAGYMLRLGGDAPVNHHRPSVDVLFQSAVQSVGANGLVVLLTGMGRDGAQGMLQMRQAGAYTIAQDEATSVVYGMPRAAVEVGAVDEVLPLGAIARRVLEHLR</sequence>
<accession>T0Z8K4</accession>
<dbReference type="PANTHER" id="PTHR42872:SF6">
    <property type="entry name" value="PROTEIN-GLUTAMATE METHYLESTERASE_PROTEIN-GLUTAMINE GLUTAMINASE"/>
    <property type="match status" value="1"/>
</dbReference>
<dbReference type="GO" id="GO:0000156">
    <property type="term" value="F:phosphorelay response regulator activity"/>
    <property type="evidence" value="ECO:0007669"/>
    <property type="project" value="InterPro"/>
</dbReference>
<dbReference type="CDD" id="cd17541">
    <property type="entry name" value="REC_CheB-like"/>
    <property type="match status" value="1"/>
</dbReference>
<dbReference type="InterPro" id="IPR001789">
    <property type="entry name" value="Sig_transdc_resp-reg_receiver"/>
</dbReference>
<evidence type="ECO:0000256" key="4">
    <source>
        <dbReference type="ARBA" id="ARBA00022801"/>
    </source>
</evidence>
<dbReference type="InterPro" id="IPR035909">
    <property type="entry name" value="CheB_C"/>
</dbReference>
<dbReference type="GO" id="GO:0008984">
    <property type="term" value="F:protein-glutamate methylesterase activity"/>
    <property type="evidence" value="ECO:0007669"/>
    <property type="project" value="UniProtKB-EC"/>
</dbReference>
<dbReference type="InterPro" id="IPR008248">
    <property type="entry name" value="CheB-like"/>
</dbReference>
<dbReference type="InterPro" id="IPR000673">
    <property type="entry name" value="Sig_transdc_resp-reg_Me-estase"/>
</dbReference>
<dbReference type="PIRSF" id="PIRSF000876">
    <property type="entry name" value="RR_chemtxs_CheB"/>
    <property type="match status" value="1"/>
</dbReference>
<feature type="domain" description="CheB-type methylesterase" evidence="8">
    <location>
        <begin position="167"/>
        <end position="358"/>
    </location>
</feature>
<dbReference type="GO" id="GO:0005737">
    <property type="term" value="C:cytoplasm"/>
    <property type="evidence" value="ECO:0007669"/>
    <property type="project" value="InterPro"/>
</dbReference>
<dbReference type="Gene3D" id="3.40.50.180">
    <property type="entry name" value="Methylesterase CheB, C-terminal domain"/>
    <property type="match status" value="1"/>
</dbReference>
<dbReference type="GO" id="GO:0006935">
    <property type="term" value="P:chemotaxis"/>
    <property type="evidence" value="ECO:0007669"/>
    <property type="project" value="UniProtKB-KW"/>
</dbReference>
<dbReference type="PROSITE" id="PS50110">
    <property type="entry name" value="RESPONSE_REGULATORY"/>
    <property type="match status" value="1"/>
</dbReference>
<dbReference type="SUPFAM" id="SSF52172">
    <property type="entry name" value="CheY-like"/>
    <property type="match status" value="1"/>
</dbReference>
<reference evidence="9" key="1">
    <citation type="submission" date="2013-08" db="EMBL/GenBank/DDBJ databases">
        <authorList>
            <person name="Mendez C."/>
            <person name="Richter M."/>
            <person name="Ferrer M."/>
            <person name="Sanchez J."/>
        </authorList>
    </citation>
    <scope>NUCLEOTIDE SEQUENCE</scope>
</reference>
<protein>
    <recommendedName>
        <fullName evidence="5">protein-glutamate methylesterase</fullName>
        <ecNumber evidence="5">3.1.1.61</ecNumber>
    </recommendedName>
</protein>
<evidence type="ECO:0000313" key="9">
    <source>
        <dbReference type="EMBL" id="EQD26080.1"/>
    </source>
</evidence>
<dbReference type="Pfam" id="PF00072">
    <property type="entry name" value="Response_reg"/>
    <property type="match status" value="1"/>
</dbReference>
<reference evidence="9" key="2">
    <citation type="journal article" date="2014" name="ISME J.">
        <title>Microbial stratification in low pH oxic and suboxic macroscopic growths along an acid mine drainage.</title>
        <authorList>
            <person name="Mendez-Garcia C."/>
            <person name="Mesa V."/>
            <person name="Sprenger R.R."/>
            <person name="Richter M."/>
            <person name="Diez M.S."/>
            <person name="Solano J."/>
            <person name="Bargiela R."/>
            <person name="Golyshina O.V."/>
            <person name="Manteca A."/>
            <person name="Ramos J.L."/>
            <person name="Gallego J.R."/>
            <person name="Llorente I."/>
            <person name="Martins Dos Santos V.A."/>
            <person name="Jensen O.N."/>
            <person name="Pelaez A.I."/>
            <person name="Sanchez J."/>
            <person name="Ferrer M."/>
        </authorList>
    </citation>
    <scope>NUCLEOTIDE SEQUENCE</scope>
</reference>
<evidence type="ECO:0000256" key="6">
    <source>
        <dbReference type="ARBA" id="ARBA00048267"/>
    </source>
</evidence>
<evidence type="ECO:0000256" key="5">
    <source>
        <dbReference type="ARBA" id="ARBA00039140"/>
    </source>
</evidence>
<dbReference type="FunFam" id="3.40.50.2300:FF:000060">
    <property type="entry name" value="Protein-glutamate methylesterase/protein-glutamine glutaminase"/>
    <property type="match status" value="1"/>
</dbReference>
<keyword evidence="3" id="KW-0597">Phosphoprotein</keyword>
<dbReference type="PROSITE" id="PS50122">
    <property type="entry name" value="CHEB"/>
    <property type="match status" value="1"/>
</dbReference>
<dbReference type="HAMAP" id="MF_00099">
    <property type="entry name" value="CheB_chemtxs"/>
    <property type="match status" value="1"/>
</dbReference>
<dbReference type="Pfam" id="PF01339">
    <property type="entry name" value="CheB_methylest"/>
    <property type="match status" value="1"/>
</dbReference>
<dbReference type="CDD" id="cd16432">
    <property type="entry name" value="CheB_Rec"/>
    <property type="match status" value="1"/>
</dbReference>
<feature type="domain" description="Response regulatory" evidence="7">
    <location>
        <begin position="19"/>
        <end position="136"/>
    </location>
</feature>